<organism evidence="1 2">
    <name type="scientific">Bodo saltans</name>
    <name type="common">Flagellated protozoan</name>
    <dbReference type="NCBI Taxonomy" id="75058"/>
    <lineage>
        <taxon>Eukaryota</taxon>
        <taxon>Discoba</taxon>
        <taxon>Euglenozoa</taxon>
        <taxon>Kinetoplastea</taxon>
        <taxon>Metakinetoplastina</taxon>
        <taxon>Eubodonida</taxon>
        <taxon>Bodonidae</taxon>
        <taxon>Bodo</taxon>
    </lineage>
</organism>
<dbReference type="OrthoDB" id="514777at2759"/>
<keyword evidence="2" id="KW-1185">Reference proteome</keyword>
<accession>A0A0S4KDK6</accession>
<gene>
    <name evidence="1" type="ORF">BSAL_49550</name>
</gene>
<proteinExistence type="predicted"/>
<dbReference type="Proteomes" id="UP000051952">
    <property type="component" value="Unassembled WGS sequence"/>
</dbReference>
<dbReference type="EMBL" id="CYKH01000021">
    <property type="protein sequence ID" value="CUI10882.1"/>
    <property type="molecule type" value="Genomic_DNA"/>
</dbReference>
<evidence type="ECO:0000313" key="1">
    <source>
        <dbReference type="EMBL" id="CUI10882.1"/>
    </source>
</evidence>
<dbReference type="VEuPathDB" id="TriTrypDB:BSAL_49550"/>
<dbReference type="AlphaFoldDB" id="A0A0S4KDK6"/>
<name>A0A0S4KDK6_BODSA</name>
<reference evidence="2" key="1">
    <citation type="submission" date="2015-09" db="EMBL/GenBank/DDBJ databases">
        <authorList>
            <consortium name="Pathogen Informatics"/>
        </authorList>
    </citation>
    <scope>NUCLEOTIDE SEQUENCE [LARGE SCALE GENOMIC DNA]</scope>
    <source>
        <strain evidence="2">Lake Konstanz</strain>
    </source>
</reference>
<evidence type="ECO:0000313" key="2">
    <source>
        <dbReference type="Proteomes" id="UP000051952"/>
    </source>
</evidence>
<sequence>MLFAARKKNTTVISIDEMLSFRNTFKNKPAPDFDFSTILKDARASKVVIPAALPTTENGYKVVDAAKLEKGEKTVRVIQSTLNKLTEKNYKAHSLLFLRRKN</sequence>
<protein>
    <submittedName>
        <fullName evidence="1">Uncharacterized protein</fullName>
    </submittedName>
</protein>